<dbReference type="Proteomes" id="UP001652741">
    <property type="component" value="Chromosome ssa15"/>
</dbReference>
<keyword evidence="1" id="KW-1185">Reference proteome</keyword>
<dbReference type="RefSeq" id="XP_045551201.1">
    <property type="nucleotide sequence ID" value="XM_045695245.1"/>
</dbReference>
<organism evidence="1 2">
    <name type="scientific">Salmo salar</name>
    <name type="common">Atlantic salmon</name>
    <dbReference type="NCBI Taxonomy" id="8030"/>
    <lineage>
        <taxon>Eukaryota</taxon>
        <taxon>Metazoa</taxon>
        <taxon>Chordata</taxon>
        <taxon>Craniata</taxon>
        <taxon>Vertebrata</taxon>
        <taxon>Euteleostomi</taxon>
        <taxon>Actinopterygii</taxon>
        <taxon>Neopterygii</taxon>
        <taxon>Teleostei</taxon>
        <taxon>Protacanthopterygii</taxon>
        <taxon>Salmoniformes</taxon>
        <taxon>Salmonidae</taxon>
        <taxon>Salmoninae</taxon>
        <taxon>Salmo</taxon>
    </lineage>
</organism>
<dbReference type="Gene3D" id="2.20.70.90">
    <property type="match status" value="1"/>
</dbReference>
<evidence type="ECO:0000313" key="1">
    <source>
        <dbReference type="Proteomes" id="UP001652741"/>
    </source>
</evidence>
<accession>A0ABM3CXC2</accession>
<protein>
    <submittedName>
        <fullName evidence="2">DNA (Cytosine-5)-methyltransferase 3C-like</fullName>
    </submittedName>
</protein>
<dbReference type="GeneID" id="106572335"/>
<proteinExistence type="predicted"/>
<sequence length="144" mass="16280">MGAYYISVSREDGRPVRLFDNVVFMNNKANIFRFLVCNPVLVDAVKVSPALKAQYFWGSIPGMNRPIITSQNDKVNLQDFLERGRVAKFTNVRTIPTNSNSLKQNKDVGKVPVSEKGVDDMWITVLEKEAFLKCSISFILTFIS</sequence>
<name>A0ABM3CXC2_SALSA</name>
<gene>
    <name evidence="2" type="primary">LOC106572335</name>
</gene>
<reference evidence="2" key="1">
    <citation type="submission" date="2025-08" db="UniProtKB">
        <authorList>
            <consortium name="RefSeq"/>
        </authorList>
    </citation>
    <scope>IDENTIFICATION</scope>
</reference>
<evidence type="ECO:0000313" key="2">
    <source>
        <dbReference type="RefSeq" id="XP_045551201.1"/>
    </source>
</evidence>